<evidence type="ECO:0000256" key="4">
    <source>
        <dbReference type="ARBA" id="ARBA00023136"/>
    </source>
</evidence>
<dbReference type="EMBL" id="UINC01066565">
    <property type="protein sequence ID" value="SVB97408.1"/>
    <property type="molecule type" value="Genomic_DNA"/>
</dbReference>
<feature type="transmembrane region" description="Helical" evidence="5">
    <location>
        <begin position="174"/>
        <end position="196"/>
    </location>
</feature>
<name>A0A382ID02_9ZZZZ</name>
<keyword evidence="3 5" id="KW-1133">Transmembrane helix</keyword>
<feature type="transmembrane region" description="Helical" evidence="5">
    <location>
        <begin position="32"/>
        <end position="52"/>
    </location>
</feature>
<feature type="domain" description="Sodium/calcium exchanger membrane region" evidence="6">
    <location>
        <begin position="5"/>
        <end position="147"/>
    </location>
</feature>
<reference evidence="7" key="1">
    <citation type="submission" date="2018-05" db="EMBL/GenBank/DDBJ databases">
        <authorList>
            <person name="Lanie J.A."/>
            <person name="Ng W.-L."/>
            <person name="Kazmierczak K.M."/>
            <person name="Andrzejewski T.M."/>
            <person name="Davidsen T.M."/>
            <person name="Wayne K.J."/>
            <person name="Tettelin H."/>
            <person name="Glass J.I."/>
            <person name="Rusch D."/>
            <person name="Podicherti R."/>
            <person name="Tsui H.-C.T."/>
            <person name="Winkler M.E."/>
        </authorList>
    </citation>
    <scope>NUCLEOTIDE SEQUENCE</scope>
</reference>
<sequence length="358" mass="37509">MVGWHLLVFVVGLAGLTYFADRFVVGAAQVAARLQVSTVVTGALIIGFGTSAPELVVSTLAALTEGAEGTALAMGNIVGSNVANLTLVLAIPALVFRGVRIENGGRRMAALSASGVTIFAALLLFVEPSPWWEGVLWGGVLLLLTVVALRVVFRLGERFGGVPPPDTTEGASPWVWTVAGLIGTVFFAALVVWSATSIAHDLGWTGGFVGFALVAVGTSLPELVTALAAARRRESGLILGNLLGSNLFNSLLVGAAVFLANPLANGPTPYDMESGLPRLPLVFMVALSWGVIVFMTPWLAWVRRASFTGPDGKFSFMAPFRGFKELRGKGKIVWLEAVVLLGAYAGLVVWLASSFATV</sequence>
<accession>A0A382ID02</accession>
<proteinExistence type="predicted"/>
<keyword evidence="2 5" id="KW-0812">Transmembrane</keyword>
<feature type="transmembrane region" description="Helical" evidence="5">
    <location>
        <begin position="279"/>
        <end position="301"/>
    </location>
</feature>
<dbReference type="Gene3D" id="1.20.1420.30">
    <property type="entry name" value="NCX, central ion-binding region"/>
    <property type="match status" value="1"/>
</dbReference>
<dbReference type="PANTHER" id="PTHR10846:SF8">
    <property type="entry name" value="INNER MEMBRANE PROTEIN YRBG"/>
    <property type="match status" value="1"/>
</dbReference>
<dbReference type="GO" id="GO:0006874">
    <property type="term" value="P:intracellular calcium ion homeostasis"/>
    <property type="evidence" value="ECO:0007669"/>
    <property type="project" value="TreeGrafter"/>
</dbReference>
<evidence type="ECO:0000256" key="3">
    <source>
        <dbReference type="ARBA" id="ARBA00022989"/>
    </source>
</evidence>
<evidence type="ECO:0000256" key="1">
    <source>
        <dbReference type="ARBA" id="ARBA00004141"/>
    </source>
</evidence>
<dbReference type="GO" id="GO:0005886">
    <property type="term" value="C:plasma membrane"/>
    <property type="evidence" value="ECO:0007669"/>
    <property type="project" value="TreeGrafter"/>
</dbReference>
<keyword evidence="4 5" id="KW-0472">Membrane</keyword>
<dbReference type="GO" id="GO:0005262">
    <property type="term" value="F:calcium channel activity"/>
    <property type="evidence" value="ECO:0007669"/>
    <property type="project" value="TreeGrafter"/>
</dbReference>
<feature type="transmembrane region" description="Helical" evidence="5">
    <location>
        <begin position="208"/>
        <end position="230"/>
    </location>
</feature>
<feature type="transmembrane region" description="Helical" evidence="5">
    <location>
        <begin position="108"/>
        <end position="126"/>
    </location>
</feature>
<organism evidence="7">
    <name type="scientific">marine metagenome</name>
    <dbReference type="NCBI Taxonomy" id="408172"/>
    <lineage>
        <taxon>unclassified sequences</taxon>
        <taxon>metagenomes</taxon>
        <taxon>ecological metagenomes</taxon>
    </lineage>
</organism>
<feature type="transmembrane region" description="Helical" evidence="5">
    <location>
        <begin position="6"/>
        <end position="25"/>
    </location>
</feature>
<dbReference type="GO" id="GO:0008273">
    <property type="term" value="F:calcium, potassium:sodium antiporter activity"/>
    <property type="evidence" value="ECO:0007669"/>
    <property type="project" value="TreeGrafter"/>
</dbReference>
<protein>
    <recommendedName>
        <fullName evidence="6">Sodium/calcium exchanger membrane region domain-containing protein</fullName>
    </recommendedName>
</protein>
<evidence type="ECO:0000259" key="6">
    <source>
        <dbReference type="Pfam" id="PF01699"/>
    </source>
</evidence>
<dbReference type="InterPro" id="IPR004837">
    <property type="entry name" value="NaCa_Exmemb"/>
</dbReference>
<dbReference type="InterPro" id="IPR004481">
    <property type="entry name" value="K/Na/Ca-exchanger"/>
</dbReference>
<evidence type="ECO:0000256" key="5">
    <source>
        <dbReference type="SAM" id="Phobius"/>
    </source>
</evidence>
<gene>
    <name evidence="7" type="ORF">METZ01_LOCUS250262</name>
</gene>
<dbReference type="AlphaFoldDB" id="A0A382ID02"/>
<evidence type="ECO:0000313" key="7">
    <source>
        <dbReference type="EMBL" id="SVB97408.1"/>
    </source>
</evidence>
<evidence type="ECO:0000256" key="2">
    <source>
        <dbReference type="ARBA" id="ARBA00022692"/>
    </source>
</evidence>
<feature type="domain" description="Sodium/calcium exchanger membrane region" evidence="6">
    <location>
        <begin position="174"/>
        <end position="351"/>
    </location>
</feature>
<dbReference type="InterPro" id="IPR044880">
    <property type="entry name" value="NCX_ion-bd_dom_sf"/>
</dbReference>
<dbReference type="PANTHER" id="PTHR10846">
    <property type="entry name" value="SODIUM/POTASSIUM/CALCIUM EXCHANGER"/>
    <property type="match status" value="1"/>
</dbReference>
<comment type="subcellular location">
    <subcellularLocation>
        <location evidence="1">Membrane</location>
        <topology evidence="1">Multi-pass membrane protein</topology>
    </subcellularLocation>
</comment>
<feature type="transmembrane region" description="Helical" evidence="5">
    <location>
        <begin position="72"/>
        <end position="96"/>
    </location>
</feature>
<feature type="transmembrane region" description="Helical" evidence="5">
    <location>
        <begin position="132"/>
        <end position="153"/>
    </location>
</feature>
<feature type="transmembrane region" description="Helical" evidence="5">
    <location>
        <begin position="237"/>
        <end position="259"/>
    </location>
</feature>
<dbReference type="Pfam" id="PF01699">
    <property type="entry name" value="Na_Ca_ex"/>
    <property type="match status" value="2"/>
</dbReference>
<feature type="transmembrane region" description="Helical" evidence="5">
    <location>
        <begin position="332"/>
        <end position="352"/>
    </location>
</feature>